<evidence type="ECO:0000256" key="11">
    <source>
        <dbReference type="SAM" id="Phobius"/>
    </source>
</evidence>
<keyword evidence="3" id="KW-0597">Phosphoprotein</keyword>
<feature type="coiled-coil region" evidence="10">
    <location>
        <begin position="449"/>
        <end position="533"/>
    </location>
</feature>
<keyword evidence="11" id="KW-1133">Transmembrane helix</keyword>
<dbReference type="Gene3D" id="1.25.40.10">
    <property type="entry name" value="Tetratricopeptide repeat domain"/>
    <property type="match status" value="3"/>
</dbReference>
<dbReference type="Gene3D" id="1.20.5.1930">
    <property type="match status" value="1"/>
</dbReference>
<evidence type="ECO:0000313" key="14">
    <source>
        <dbReference type="Proteomes" id="UP000198820"/>
    </source>
</evidence>
<dbReference type="GO" id="GO:0000155">
    <property type="term" value="F:phosphorelay sensor kinase activity"/>
    <property type="evidence" value="ECO:0007669"/>
    <property type="project" value="InterPro"/>
</dbReference>
<dbReference type="Pfam" id="PF13181">
    <property type="entry name" value="TPR_8"/>
    <property type="match status" value="1"/>
</dbReference>
<dbReference type="InterPro" id="IPR003594">
    <property type="entry name" value="HATPase_dom"/>
</dbReference>
<reference evidence="13 14" key="1">
    <citation type="submission" date="2016-10" db="EMBL/GenBank/DDBJ databases">
        <authorList>
            <person name="de Groot N.N."/>
        </authorList>
    </citation>
    <scope>NUCLEOTIDE SEQUENCE [LARGE SCALE GENOMIC DNA]</scope>
    <source>
        <strain evidence="13 14">DSM 23581</strain>
    </source>
</reference>
<keyword evidence="14" id="KW-1185">Reference proteome</keyword>
<dbReference type="PROSITE" id="PS50293">
    <property type="entry name" value="TPR_REGION"/>
    <property type="match status" value="1"/>
</dbReference>
<evidence type="ECO:0000256" key="7">
    <source>
        <dbReference type="ARBA" id="ARBA00022840"/>
    </source>
</evidence>
<dbReference type="GO" id="GO:0005524">
    <property type="term" value="F:ATP binding"/>
    <property type="evidence" value="ECO:0007669"/>
    <property type="project" value="UniProtKB-KW"/>
</dbReference>
<dbReference type="PROSITE" id="PS50109">
    <property type="entry name" value="HIS_KIN"/>
    <property type="match status" value="1"/>
</dbReference>
<dbReference type="CDD" id="cd16917">
    <property type="entry name" value="HATPase_UhpB-NarQ-NarX-like"/>
    <property type="match status" value="1"/>
</dbReference>
<protein>
    <recommendedName>
        <fullName evidence="2">histidine kinase</fullName>
        <ecNumber evidence="2">2.7.13.3</ecNumber>
    </recommendedName>
</protein>
<dbReference type="InterPro" id="IPR019734">
    <property type="entry name" value="TPR_rpt"/>
</dbReference>
<dbReference type="Proteomes" id="UP000198820">
    <property type="component" value="Unassembled WGS sequence"/>
</dbReference>
<keyword evidence="8" id="KW-0902">Two-component regulatory system</keyword>
<dbReference type="InterPro" id="IPR011990">
    <property type="entry name" value="TPR-like_helical_dom_sf"/>
</dbReference>
<dbReference type="InterPro" id="IPR036890">
    <property type="entry name" value="HATPase_C_sf"/>
</dbReference>
<dbReference type="SUPFAM" id="SSF55874">
    <property type="entry name" value="ATPase domain of HSP90 chaperone/DNA topoisomerase II/histidine kinase"/>
    <property type="match status" value="1"/>
</dbReference>
<keyword evidence="11" id="KW-0812">Transmembrane</keyword>
<dbReference type="InterPro" id="IPR011712">
    <property type="entry name" value="Sig_transdc_His_kin_sub3_dim/P"/>
</dbReference>
<evidence type="ECO:0000256" key="9">
    <source>
        <dbReference type="PROSITE-ProRule" id="PRU00339"/>
    </source>
</evidence>
<keyword evidence="7" id="KW-0067">ATP-binding</keyword>
<evidence type="ECO:0000256" key="6">
    <source>
        <dbReference type="ARBA" id="ARBA00022777"/>
    </source>
</evidence>
<dbReference type="Pfam" id="PF07730">
    <property type="entry name" value="HisKA_3"/>
    <property type="match status" value="1"/>
</dbReference>
<keyword evidence="4" id="KW-0808">Transferase</keyword>
<dbReference type="STRING" id="908615.SAMN05421540_1077"/>
<dbReference type="SUPFAM" id="SSF48452">
    <property type="entry name" value="TPR-like"/>
    <property type="match status" value="2"/>
</dbReference>
<evidence type="ECO:0000256" key="3">
    <source>
        <dbReference type="ARBA" id="ARBA00022553"/>
    </source>
</evidence>
<proteinExistence type="predicted"/>
<gene>
    <name evidence="13" type="ORF">SAMN05421540_1077</name>
</gene>
<dbReference type="PROSITE" id="PS50005">
    <property type="entry name" value="TPR"/>
    <property type="match status" value="1"/>
</dbReference>
<dbReference type="InterPro" id="IPR005467">
    <property type="entry name" value="His_kinase_dom"/>
</dbReference>
<dbReference type="PANTHER" id="PTHR24421">
    <property type="entry name" value="NITRATE/NITRITE SENSOR PROTEIN NARX-RELATED"/>
    <property type="match status" value="1"/>
</dbReference>
<dbReference type="Gene3D" id="3.30.565.10">
    <property type="entry name" value="Histidine kinase-like ATPase, C-terminal domain"/>
    <property type="match status" value="1"/>
</dbReference>
<dbReference type="PANTHER" id="PTHR24421:SF10">
    <property type="entry name" value="NITRATE_NITRITE SENSOR PROTEIN NARQ"/>
    <property type="match status" value="1"/>
</dbReference>
<evidence type="ECO:0000313" key="13">
    <source>
        <dbReference type="EMBL" id="SEA54201.1"/>
    </source>
</evidence>
<dbReference type="InterPro" id="IPR050482">
    <property type="entry name" value="Sensor_HK_TwoCompSys"/>
</dbReference>
<evidence type="ECO:0000256" key="8">
    <source>
        <dbReference type="ARBA" id="ARBA00023012"/>
    </source>
</evidence>
<keyword evidence="5" id="KW-0547">Nucleotide-binding</keyword>
<dbReference type="RefSeq" id="WP_093244379.1">
    <property type="nucleotide sequence ID" value="NZ_FNQF01000007.1"/>
</dbReference>
<keyword evidence="10" id="KW-0175">Coiled coil</keyword>
<accession>A0A1H4C1A3</accession>
<dbReference type="Pfam" id="PF02518">
    <property type="entry name" value="HATPase_c"/>
    <property type="match status" value="1"/>
</dbReference>
<dbReference type="AlphaFoldDB" id="A0A1H4C1A3"/>
<evidence type="ECO:0000256" key="10">
    <source>
        <dbReference type="SAM" id="Coils"/>
    </source>
</evidence>
<evidence type="ECO:0000256" key="1">
    <source>
        <dbReference type="ARBA" id="ARBA00000085"/>
    </source>
</evidence>
<evidence type="ECO:0000256" key="5">
    <source>
        <dbReference type="ARBA" id="ARBA00022741"/>
    </source>
</evidence>
<dbReference type="EMBL" id="FNQF01000007">
    <property type="protein sequence ID" value="SEA54201.1"/>
    <property type="molecule type" value="Genomic_DNA"/>
</dbReference>
<keyword evidence="11" id="KW-0472">Membrane</keyword>
<keyword evidence="6" id="KW-0418">Kinase</keyword>
<feature type="repeat" description="TPR" evidence="9">
    <location>
        <begin position="241"/>
        <end position="274"/>
    </location>
</feature>
<feature type="transmembrane region" description="Helical" evidence="11">
    <location>
        <begin position="423"/>
        <end position="442"/>
    </location>
</feature>
<dbReference type="Pfam" id="PF13424">
    <property type="entry name" value="TPR_12"/>
    <property type="match status" value="1"/>
</dbReference>
<comment type="catalytic activity">
    <reaction evidence="1">
        <text>ATP + protein L-histidine = ADP + protein N-phospho-L-histidine.</text>
        <dbReference type="EC" id="2.7.13.3"/>
    </reaction>
</comment>
<name>A0A1H4C1A3_9FLAO</name>
<dbReference type="GO" id="GO:0046983">
    <property type="term" value="F:protein dimerization activity"/>
    <property type="evidence" value="ECO:0007669"/>
    <property type="project" value="InterPro"/>
</dbReference>
<evidence type="ECO:0000256" key="4">
    <source>
        <dbReference type="ARBA" id="ARBA00022679"/>
    </source>
</evidence>
<organism evidence="13 14">
    <name type="scientific">Psychroflexus halocasei</name>
    <dbReference type="NCBI Taxonomy" id="908615"/>
    <lineage>
        <taxon>Bacteria</taxon>
        <taxon>Pseudomonadati</taxon>
        <taxon>Bacteroidota</taxon>
        <taxon>Flavobacteriia</taxon>
        <taxon>Flavobacteriales</taxon>
        <taxon>Flavobacteriaceae</taxon>
        <taxon>Psychroflexus</taxon>
    </lineage>
</organism>
<evidence type="ECO:0000259" key="12">
    <source>
        <dbReference type="PROSITE" id="PS50109"/>
    </source>
</evidence>
<dbReference type="GO" id="GO:0016020">
    <property type="term" value="C:membrane"/>
    <property type="evidence" value="ECO:0007669"/>
    <property type="project" value="InterPro"/>
</dbReference>
<feature type="domain" description="Histidine kinase" evidence="12">
    <location>
        <begin position="475"/>
        <end position="662"/>
    </location>
</feature>
<evidence type="ECO:0000256" key="2">
    <source>
        <dbReference type="ARBA" id="ARBA00012438"/>
    </source>
</evidence>
<keyword evidence="9" id="KW-0802">TPR repeat</keyword>
<dbReference type="SMART" id="SM00028">
    <property type="entry name" value="TPR"/>
    <property type="match status" value="5"/>
</dbReference>
<dbReference type="EC" id="2.7.13.3" evidence="2"/>
<sequence>MSFKKSYYLSLIIVGLVVVSLSLITLIQKDTKQQDQDISQFNKHFKALKTEALSHHKETYNDLHLKIDSLIKDFDHLDIKQKVYQELTELALQKNDSHLLYKYNGLSLNLAKKYKDTIAIGLSHWDYAAFFLKHQKYGDAFKHYQKAQKAFSENRHPYYEAKMWYNMAFIKGRLKEYTESEAFIYKALPYLRDAQKHKQVYRCYTLLSFIYEDLEGLDVAIKYLSFALETIQNKELPYLEAATLNNLGLIYHKKKNFQKALNYFNEALSIDDLKQVKPSLYARLLDNRAYTSFTYGEQKYQSDFEKALEIRKALSNKAGVILSQIHLAEIHWKRKDTTQAIQYAKEAVKRAQDINLKRELLNGLLLLAKFEPHMADQHMNTWKVTHDEIEHKLRKQRHKVAKVQFKTQEIKGEADRLKMHKQLLVLALTLGALLSLTFYLYIRQKNKIKRIKYQRRQEYQLQLKEEEERNRIAADLHDSILGKLFGLRIHWGLLDFKNSLNAENEHRKHLNTLSQLEKDIRDVAHDLKKQNKDIDLASQLENIGRVKSQVGAFDLTYKAQDQEIGKDLTLFIKKHLLAITEEVMQNVIKHAQATHVSIEIKKTKDTIHLIISDDGKGFKTKRRRKGIGLDNMKRRAEQINAKLNIKSKPGKGTTIVIKLKES</sequence>
<feature type="transmembrane region" description="Helical" evidence="11">
    <location>
        <begin position="7"/>
        <end position="27"/>
    </location>
</feature>
<dbReference type="SMART" id="SM00387">
    <property type="entry name" value="HATPase_c"/>
    <property type="match status" value="1"/>
</dbReference>